<comment type="caution">
    <text evidence="2">The sequence shown here is derived from an EMBL/GenBank/DDBJ whole genome shotgun (WGS) entry which is preliminary data.</text>
</comment>
<feature type="region of interest" description="Disordered" evidence="1">
    <location>
        <begin position="110"/>
        <end position="129"/>
    </location>
</feature>
<dbReference type="EMBL" id="CAKOGP040000779">
    <property type="protein sequence ID" value="CAJ1938886.1"/>
    <property type="molecule type" value="Genomic_DNA"/>
</dbReference>
<proteinExistence type="predicted"/>
<feature type="region of interest" description="Disordered" evidence="1">
    <location>
        <begin position="322"/>
        <end position="343"/>
    </location>
</feature>
<feature type="region of interest" description="Disordered" evidence="1">
    <location>
        <begin position="495"/>
        <end position="551"/>
    </location>
</feature>
<reference evidence="2" key="1">
    <citation type="submission" date="2023-08" db="EMBL/GenBank/DDBJ databases">
        <authorList>
            <person name="Audoor S."/>
            <person name="Bilcke G."/>
        </authorList>
    </citation>
    <scope>NUCLEOTIDE SEQUENCE</scope>
</reference>
<gene>
    <name evidence="2" type="ORF">CYCCA115_LOCUS6317</name>
</gene>
<feature type="compositionally biased region" description="Basic and acidic residues" evidence="1">
    <location>
        <begin position="507"/>
        <end position="520"/>
    </location>
</feature>
<organism evidence="2 3">
    <name type="scientific">Cylindrotheca closterium</name>
    <dbReference type="NCBI Taxonomy" id="2856"/>
    <lineage>
        <taxon>Eukaryota</taxon>
        <taxon>Sar</taxon>
        <taxon>Stramenopiles</taxon>
        <taxon>Ochrophyta</taxon>
        <taxon>Bacillariophyta</taxon>
        <taxon>Bacillariophyceae</taxon>
        <taxon>Bacillariophycidae</taxon>
        <taxon>Bacillariales</taxon>
        <taxon>Bacillariaceae</taxon>
        <taxon>Cylindrotheca</taxon>
    </lineage>
</organism>
<evidence type="ECO:0000256" key="1">
    <source>
        <dbReference type="SAM" id="MobiDB-lite"/>
    </source>
</evidence>
<feature type="compositionally biased region" description="Basic and acidic residues" evidence="1">
    <location>
        <begin position="44"/>
        <end position="53"/>
    </location>
</feature>
<name>A0AAD2CNW5_9STRA</name>
<feature type="compositionally biased region" description="Low complexity" evidence="1">
    <location>
        <begin position="75"/>
        <end position="89"/>
    </location>
</feature>
<accession>A0AAD2CNW5</accession>
<feature type="region of interest" description="Disordered" evidence="1">
    <location>
        <begin position="19"/>
        <end position="92"/>
    </location>
</feature>
<dbReference type="AlphaFoldDB" id="A0AAD2CNW5"/>
<feature type="compositionally biased region" description="Low complexity" evidence="1">
    <location>
        <begin position="324"/>
        <end position="340"/>
    </location>
</feature>
<sequence length="584" mass="66080">MRESQTDHGSVHYDFSVVSSTSTSSMLSADDDDASTTDNTSQENQKRTLRDPEPMTTEEVDLSNSARNGGNYVFNSNNKNNGKKQQSGSAELSNDLQNELQTLFKIPKQDRGQRAGAMGAGKQGNPENDIRTATLDLRKEVPRDCFDIVATRPRDVKGYNVDELRLADRLLNAKANANEKKPPREFDEYQIELFRTIKEFEARKNQRLQKLGFVNEPRSAAKADESFIEDDGSSSLESEELEVLFAAAAAEDRNDAPSGWIPNPLPKHPAPSEVINWPKPSAMITNNISSRIPPPMPHRACQMAAPQQRQANNFMKQKNFIVPQKQQQQQQRQQQRQRQQAKNFVKHTDAIVPRQQQKQRQAKNPVKQNDDIVSHIANVANHMVQSQKRLASSTGNKDLNRRMLRENTSELLRNLAAIQRFELERNGTNNNDTRKIESFSRMHKETKATARPNDLDARVGPPQSNLMLLRAKRDEAAMTVRKELAASKLMTSALGGAHQMTISPGKGNKDNSGKRNEKLHKPGKSSKVRKKPMPSDQQRVSRHRIEGDEAEFDLYEDRADRLDRVKSMIEELRYLRSAKCGNNE</sequence>
<feature type="compositionally biased region" description="Basic residues" evidence="1">
    <location>
        <begin position="521"/>
        <end position="532"/>
    </location>
</feature>
<protein>
    <submittedName>
        <fullName evidence="2">Uncharacterized protein</fullName>
    </submittedName>
</protein>
<evidence type="ECO:0000313" key="3">
    <source>
        <dbReference type="Proteomes" id="UP001295423"/>
    </source>
</evidence>
<feature type="compositionally biased region" description="Low complexity" evidence="1">
    <location>
        <begin position="19"/>
        <end position="28"/>
    </location>
</feature>
<keyword evidence="3" id="KW-1185">Reference proteome</keyword>
<evidence type="ECO:0000313" key="2">
    <source>
        <dbReference type="EMBL" id="CAJ1938886.1"/>
    </source>
</evidence>
<dbReference type="Proteomes" id="UP001295423">
    <property type="component" value="Unassembled WGS sequence"/>
</dbReference>
<feature type="region of interest" description="Disordered" evidence="1">
    <location>
        <begin position="349"/>
        <end position="368"/>
    </location>
</feature>